<name>A0A9P6ALE0_9AGAM</name>
<evidence type="ECO:0000256" key="1">
    <source>
        <dbReference type="ARBA" id="ARBA00011043"/>
    </source>
</evidence>
<dbReference type="GO" id="GO:0002098">
    <property type="term" value="P:tRNA wobble uridine modification"/>
    <property type="evidence" value="ECO:0007669"/>
    <property type="project" value="TreeGrafter"/>
</dbReference>
<dbReference type="GO" id="GO:0005739">
    <property type="term" value="C:mitochondrion"/>
    <property type="evidence" value="ECO:0007669"/>
    <property type="project" value="TreeGrafter"/>
</dbReference>
<dbReference type="CDD" id="cd14858">
    <property type="entry name" value="TrmE_N"/>
    <property type="match status" value="1"/>
</dbReference>
<evidence type="ECO:0000256" key="2">
    <source>
        <dbReference type="ARBA" id="ARBA00022694"/>
    </source>
</evidence>
<dbReference type="InterPro" id="IPR027266">
    <property type="entry name" value="TrmE/GcvT-like"/>
</dbReference>
<organism evidence="8 9">
    <name type="scientific">Hydnum rufescens UP504</name>
    <dbReference type="NCBI Taxonomy" id="1448309"/>
    <lineage>
        <taxon>Eukaryota</taxon>
        <taxon>Fungi</taxon>
        <taxon>Dikarya</taxon>
        <taxon>Basidiomycota</taxon>
        <taxon>Agaricomycotina</taxon>
        <taxon>Agaricomycetes</taxon>
        <taxon>Cantharellales</taxon>
        <taxon>Hydnaceae</taxon>
        <taxon>Hydnum</taxon>
    </lineage>
</organism>
<proteinExistence type="inferred from homology"/>
<sequence>MECAALGWESGIPSPLSGRGWSQTFSVQFVAGHITTPSERNTVYALATPPGRGGIGVIRISGSHARDVWTSMLVSHSRVATNAERRPLREPGTNTSRILFRCMVVHPRTREVLDDGMAVFFHAPNTYTSRDVLELHIHSGRAVTSAVLSALSHIPTLRPAEPGEFTRWAFESGRIDLTEAEGIRDLVDAETDGETKKRFEVLRNDVIRCLASVEALIDFGEGEEIEEGVYDSARLQARNLRNTISQHLDDNRRGEILRSGIRLAIFGPPNVGKSSLLNYLVANHSPRRQAAIVTPLPGTTRDVLEVSLDIGGMPVIACDTAGLRDTDDIVERIGVERAGDMIQGADVVLCLLSIHEATAAPHIPQDVAAHIDKNTIIFVNKTDLLSLAPNTLWMGSVLHDQGMSQFMDGLVNVLKVRFHGSGDGADPLITHVRHRTILQNALQHLDAFLELGTRLQGQDDIVPGAEELRYVAQEIGRISGAIGVEDVLDSVFRDFCIGK</sequence>
<dbReference type="InterPro" id="IPR004520">
    <property type="entry name" value="GTPase_MnmE"/>
</dbReference>
<dbReference type="OrthoDB" id="188276at2759"/>
<dbReference type="Proteomes" id="UP000886523">
    <property type="component" value="Unassembled WGS sequence"/>
</dbReference>
<dbReference type="Pfam" id="PF12631">
    <property type="entry name" value="MnmE_helical"/>
    <property type="match status" value="1"/>
</dbReference>
<dbReference type="InterPro" id="IPR027417">
    <property type="entry name" value="P-loop_NTPase"/>
</dbReference>
<dbReference type="InterPro" id="IPR005225">
    <property type="entry name" value="Small_GTP-bd"/>
</dbReference>
<dbReference type="SUPFAM" id="SSF52540">
    <property type="entry name" value="P-loop containing nucleoside triphosphate hydrolases"/>
    <property type="match status" value="1"/>
</dbReference>
<feature type="domain" description="MnmE helical" evidence="7">
    <location>
        <begin position="177"/>
        <end position="496"/>
    </location>
</feature>
<comment type="caution">
    <text evidence="8">The sequence shown here is derived from an EMBL/GenBank/DDBJ whole genome shotgun (WGS) entry which is preliminary data.</text>
</comment>
<gene>
    <name evidence="8" type="ORF">BS47DRAFT_1373880</name>
</gene>
<keyword evidence="9" id="KW-1185">Reference proteome</keyword>
<dbReference type="Gene3D" id="3.30.1360.120">
    <property type="entry name" value="Probable tRNA modification gtpase trme, domain 1"/>
    <property type="match status" value="1"/>
</dbReference>
<feature type="domain" description="GTP-binding protein TrmE N-terminal" evidence="6">
    <location>
        <begin position="42"/>
        <end position="174"/>
    </location>
</feature>
<protein>
    <recommendedName>
        <fullName evidence="10">tRNA modification GTPase</fullName>
    </recommendedName>
</protein>
<dbReference type="Pfam" id="PF01926">
    <property type="entry name" value="MMR_HSR1"/>
    <property type="match status" value="1"/>
</dbReference>
<dbReference type="AlphaFoldDB" id="A0A9P6ALE0"/>
<accession>A0A9P6ALE0</accession>
<dbReference type="HAMAP" id="MF_00379">
    <property type="entry name" value="GTPase_MnmE"/>
    <property type="match status" value="1"/>
</dbReference>
<evidence type="ECO:0008006" key="10">
    <source>
        <dbReference type="Google" id="ProtNLM"/>
    </source>
</evidence>
<dbReference type="NCBIfam" id="NF003661">
    <property type="entry name" value="PRK05291.1-3"/>
    <property type="match status" value="1"/>
</dbReference>
<evidence type="ECO:0000256" key="3">
    <source>
        <dbReference type="ARBA" id="ARBA00022741"/>
    </source>
</evidence>
<comment type="similarity">
    <text evidence="1">Belongs to the TRAFAC class TrmE-Era-EngA-EngB-Septin-like GTPase superfamily. TrmE GTPase family.</text>
</comment>
<dbReference type="GO" id="GO:0030488">
    <property type="term" value="P:tRNA methylation"/>
    <property type="evidence" value="ECO:0007669"/>
    <property type="project" value="TreeGrafter"/>
</dbReference>
<feature type="domain" description="G" evidence="5">
    <location>
        <begin position="263"/>
        <end position="381"/>
    </location>
</feature>
<dbReference type="GO" id="GO:0003924">
    <property type="term" value="F:GTPase activity"/>
    <property type="evidence" value="ECO:0007669"/>
    <property type="project" value="InterPro"/>
</dbReference>
<keyword evidence="4" id="KW-0342">GTP-binding</keyword>
<dbReference type="InterPro" id="IPR018948">
    <property type="entry name" value="GTP-bd_TrmE_N"/>
</dbReference>
<evidence type="ECO:0000259" key="6">
    <source>
        <dbReference type="Pfam" id="PF10396"/>
    </source>
</evidence>
<dbReference type="InterPro" id="IPR006073">
    <property type="entry name" value="GTP-bd"/>
</dbReference>
<evidence type="ECO:0000256" key="4">
    <source>
        <dbReference type="ARBA" id="ARBA00023134"/>
    </source>
</evidence>
<dbReference type="GO" id="GO:0005525">
    <property type="term" value="F:GTP binding"/>
    <property type="evidence" value="ECO:0007669"/>
    <property type="project" value="UniProtKB-KW"/>
</dbReference>
<dbReference type="PANTHER" id="PTHR42714">
    <property type="entry name" value="TRNA MODIFICATION GTPASE GTPBP3"/>
    <property type="match status" value="1"/>
</dbReference>
<dbReference type="InterPro" id="IPR025867">
    <property type="entry name" value="MnmE_helical"/>
</dbReference>
<reference evidence="8" key="1">
    <citation type="journal article" date="2020" name="Nat. Commun.">
        <title>Large-scale genome sequencing of mycorrhizal fungi provides insights into the early evolution of symbiotic traits.</title>
        <authorList>
            <person name="Miyauchi S."/>
            <person name="Kiss E."/>
            <person name="Kuo A."/>
            <person name="Drula E."/>
            <person name="Kohler A."/>
            <person name="Sanchez-Garcia M."/>
            <person name="Morin E."/>
            <person name="Andreopoulos B."/>
            <person name="Barry K.W."/>
            <person name="Bonito G."/>
            <person name="Buee M."/>
            <person name="Carver A."/>
            <person name="Chen C."/>
            <person name="Cichocki N."/>
            <person name="Clum A."/>
            <person name="Culley D."/>
            <person name="Crous P.W."/>
            <person name="Fauchery L."/>
            <person name="Girlanda M."/>
            <person name="Hayes R.D."/>
            <person name="Keri Z."/>
            <person name="LaButti K."/>
            <person name="Lipzen A."/>
            <person name="Lombard V."/>
            <person name="Magnuson J."/>
            <person name="Maillard F."/>
            <person name="Murat C."/>
            <person name="Nolan M."/>
            <person name="Ohm R.A."/>
            <person name="Pangilinan J."/>
            <person name="Pereira M.F."/>
            <person name="Perotto S."/>
            <person name="Peter M."/>
            <person name="Pfister S."/>
            <person name="Riley R."/>
            <person name="Sitrit Y."/>
            <person name="Stielow J.B."/>
            <person name="Szollosi G."/>
            <person name="Zifcakova L."/>
            <person name="Stursova M."/>
            <person name="Spatafora J.W."/>
            <person name="Tedersoo L."/>
            <person name="Vaario L.M."/>
            <person name="Yamada A."/>
            <person name="Yan M."/>
            <person name="Wang P."/>
            <person name="Xu J."/>
            <person name="Bruns T."/>
            <person name="Baldrian P."/>
            <person name="Vilgalys R."/>
            <person name="Dunand C."/>
            <person name="Henrissat B."/>
            <person name="Grigoriev I.V."/>
            <person name="Hibbett D."/>
            <person name="Nagy L.G."/>
            <person name="Martin F.M."/>
        </authorList>
    </citation>
    <scope>NUCLEOTIDE SEQUENCE</scope>
    <source>
        <strain evidence="8">UP504</strain>
    </source>
</reference>
<dbReference type="CDD" id="cd04164">
    <property type="entry name" value="trmE"/>
    <property type="match status" value="1"/>
</dbReference>
<dbReference type="InterPro" id="IPR031168">
    <property type="entry name" value="G_TrmE"/>
</dbReference>
<dbReference type="SUPFAM" id="SSF116878">
    <property type="entry name" value="TrmE connector domain"/>
    <property type="match status" value="1"/>
</dbReference>
<evidence type="ECO:0000313" key="9">
    <source>
        <dbReference type="Proteomes" id="UP000886523"/>
    </source>
</evidence>
<dbReference type="PANTHER" id="PTHR42714:SF2">
    <property type="entry name" value="TRNA MODIFICATION GTPASE GTPBP3, MITOCHONDRIAL"/>
    <property type="match status" value="1"/>
</dbReference>
<evidence type="ECO:0000313" key="8">
    <source>
        <dbReference type="EMBL" id="KAF9507509.1"/>
    </source>
</evidence>
<evidence type="ECO:0000259" key="7">
    <source>
        <dbReference type="Pfam" id="PF12631"/>
    </source>
</evidence>
<keyword evidence="3" id="KW-0547">Nucleotide-binding</keyword>
<evidence type="ECO:0000259" key="5">
    <source>
        <dbReference type="Pfam" id="PF01926"/>
    </source>
</evidence>
<dbReference type="EMBL" id="MU129079">
    <property type="protein sequence ID" value="KAF9507509.1"/>
    <property type="molecule type" value="Genomic_DNA"/>
</dbReference>
<keyword evidence="2" id="KW-0819">tRNA processing</keyword>
<dbReference type="NCBIfam" id="TIGR00231">
    <property type="entry name" value="small_GTP"/>
    <property type="match status" value="1"/>
</dbReference>
<dbReference type="Gene3D" id="1.20.120.430">
    <property type="entry name" value="tRNA modification GTPase MnmE domain 2"/>
    <property type="match status" value="1"/>
</dbReference>
<dbReference type="Pfam" id="PF10396">
    <property type="entry name" value="TrmE_N"/>
    <property type="match status" value="1"/>
</dbReference>
<dbReference type="Gene3D" id="3.40.50.300">
    <property type="entry name" value="P-loop containing nucleotide triphosphate hydrolases"/>
    <property type="match status" value="1"/>
</dbReference>
<dbReference type="InterPro" id="IPR027368">
    <property type="entry name" value="MnmE_dom2"/>
</dbReference>